<dbReference type="AlphaFoldDB" id="A0AAV0AYJ0"/>
<dbReference type="InterPro" id="IPR002745">
    <property type="entry name" value="Ptrans_KptA/Tpt1"/>
</dbReference>
<dbReference type="SUPFAM" id="SSF56399">
    <property type="entry name" value="ADP-ribosylation"/>
    <property type="match status" value="1"/>
</dbReference>
<dbReference type="Gene3D" id="1.10.10.970">
    <property type="entry name" value="RNA 2'-phosphotransferase, Tpt1/KptA family, N-terminal domain"/>
    <property type="match status" value="1"/>
</dbReference>
<dbReference type="EMBL" id="CALTRL010002281">
    <property type="protein sequence ID" value="CAH7675248.1"/>
    <property type="molecule type" value="Genomic_DNA"/>
</dbReference>
<protein>
    <recommendedName>
        <fullName evidence="3">2'-phosphotransferase</fullName>
        <ecNumber evidence="3">2.7.1.160</ecNumber>
    </recommendedName>
</protein>
<name>A0AAV0AYJ0_PHAPC</name>
<organism evidence="7 8">
    <name type="scientific">Phakopsora pachyrhizi</name>
    <name type="common">Asian soybean rust disease fungus</name>
    <dbReference type="NCBI Taxonomy" id="170000"/>
    <lineage>
        <taxon>Eukaryota</taxon>
        <taxon>Fungi</taxon>
        <taxon>Dikarya</taxon>
        <taxon>Basidiomycota</taxon>
        <taxon>Pucciniomycotina</taxon>
        <taxon>Pucciniomycetes</taxon>
        <taxon>Pucciniales</taxon>
        <taxon>Phakopsoraceae</taxon>
        <taxon>Phakopsora</taxon>
    </lineage>
</organism>
<evidence type="ECO:0000256" key="1">
    <source>
        <dbReference type="ARBA" id="ARBA00003343"/>
    </source>
</evidence>
<dbReference type="Pfam" id="PF01885">
    <property type="entry name" value="PTS_2-RNA"/>
    <property type="match status" value="1"/>
</dbReference>
<dbReference type="PANTHER" id="PTHR12684">
    <property type="entry name" value="PUTATIVE PHOSPHOTRANSFERASE"/>
    <property type="match status" value="1"/>
</dbReference>
<evidence type="ECO:0000256" key="6">
    <source>
        <dbReference type="ARBA" id="ARBA00047949"/>
    </source>
</evidence>
<dbReference type="EC" id="2.7.1.160" evidence="3"/>
<accession>A0AAV0AYJ0</accession>
<dbReference type="GO" id="GO:0006388">
    <property type="term" value="P:tRNA splicing, via endonucleolytic cleavage and ligation"/>
    <property type="evidence" value="ECO:0007669"/>
    <property type="project" value="TreeGrafter"/>
</dbReference>
<dbReference type="PANTHER" id="PTHR12684:SF2">
    <property type="entry name" value="TRNA 2'-PHOSPHOTRANSFERASE 1"/>
    <property type="match status" value="1"/>
</dbReference>
<dbReference type="InterPro" id="IPR042081">
    <property type="entry name" value="RNA_2'-PTrans_C"/>
</dbReference>
<comment type="caution">
    <text evidence="7">The sequence shown here is derived from an EMBL/GenBank/DDBJ whole genome shotgun (WGS) entry which is preliminary data.</text>
</comment>
<sequence length="218" mass="24852">MRGRPDDSPDVRLSKTLSYILRHGAEKEYLKLRADGFIRLEDVLQRPKLKGFTVDDVRRVVAENDKQRFALLEESHEDGSHVLLIRANQGHTLKVQALELQPITSSEDLPLVIHGTFVKNWPRILLEGLKPMKRNHIHFATGFIGDGNCISGMRHACDIFIYLDIEKCFRDKISFFRSANGVILSAGLESTKGIPPDYFKKVHNKEGKTLFPEEDSEQ</sequence>
<keyword evidence="4" id="KW-0808">Transferase</keyword>
<keyword evidence="5" id="KW-0520">NAD</keyword>
<evidence type="ECO:0000256" key="3">
    <source>
        <dbReference type="ARBA" id="ARBA00012007"/>
    </source>
</evidence>
<comment type="similarity">
    <text evidence="2">Belongs to the KptA/TPT1 family.</text>
</comment>
<dbReference type="Proteomes" id="UP001153365">
    <property type="component" value="Unassembled WGS sequence"/>
</dbReference>
<comment type="function">
    <text evidence="1">Catalyzes the last step of tRNA splicing, the transfer of the splice junction 2'-phosphate from ligated tRNA to NAD to produce ADP-ribose 1''-2'' cyclic phosphate.</text>
</comment>
<dbReference type="InterPro" id="IPR042080">
    <property type="entry name" value="RNA_2'-PTrans_N"/>
</dbReference>
<evidence type="ECO:0000313" key="8">
    <source>
        <dbReference type="Proteomes" id="UP001153365"/>
    </source>
</evidence>
<dbReference type="Gene3D" id="3.20.170.30">
    <property type="match status" value="1"/>
</dbReference>
<keyword evidence="8" id="KW-1185">Reference proteome</keyword>
<dbReference type="GO" id="GO:0000215">
    <property type="term" value="F:tRNA 2'-phosphotransferase activity"/>
    <property type="evidence" value="ECO:0007669"/>
    <property type="project" value="UniProtKB-EC"/>
</dbReference>
<gene>
    <name evidence="7" type="ORF">PPACK8108_LOCUS10233</name>
</gene>
<comment type="catalytic activity">
    <reaction evidence="6">
        <text>2'-phospho-[ligated tRNA] + NAD(+) = mature tRNA + ADP-alpha-D-ribose 1'',2''-cyclic phosphate + nicotinamide</text>
        <dbReference type="Rhea" id="RHEA:23324"/>
        <dbReference type="Rhea" id="RHEA-COMP:11106"/>
        <dbReference type="Rhea" id="RHEA-COMP:11107"/>
        <dbReference type="ChEBI" id="CHEBI:17154"/>
        <dbReference type="ChEBI" id="CHEBI:57540"/>
        <dbReference type="ChEBI" id="CHEBI:76596"/>
        <dbReference type="ChEBI" id="CHEBI:82883"/>
        <dbReference type="ChEBI" id="CHEBI:85027"/>
        <dbReference type="EC" id="2.7.1.160"/>
    </reaction>
</comment>
<evidence type="ECO:0000256" key="2">
    <source>
        <dbReference type="ARBA" id="ARBA00009836"/>
    </source>
</evidence>
<evidence type="ECO:0000256" key="4">
    <source>
        <dbReference type="ARBA" id="ARBA00022679"/>
    </source>
</evidence>
<evidence type="ECO:0000256" key="5">
    <source>
        <dbReference type="ARBA" id="ARBA00023027"/>
    </source>
</evidence>
<proteinExistence type="inferred from homology"/>
<reference evidence="7" key="1">
    <citation type="submission" date="2022-06" db="EMBL/GenBank/DDBJ databases">
        <authorList>
            <consortium name="SYNGENTA / RWTH Aachen University"/>
        </authorList>
    </citation>
    <scope>NUCLEOTIDE SEQUENCE</scope>
</reference>
<evidence type="ECO:0000313" key="7">
    <source>
        <dbReference type="EMBL" id="CAH7675248.1"/>
    </source>
</evidence>